<keyword evidence="4" id="KW-1185">Reference proteome</keyword>
<gene>
    <name evidence="3" type="ORF">FUA48_08475</name>
</gene>
<organism evidence="3 4">
    <name type="scientific">Flavobacterium alkalisoli</name>
    <dbReference type="NCBI Taxonomy" id="2602769"/>
    <lineage>
        <taxon>Bacteria</taxon>
        <taxon>Pseudomonadati</taxon>
        <taxon>Bacteroidota</taxon>
        <taxon>Flavobacteriia</taxon>
        <taxon>Flavobacteriales</taxon>
        <taxon>Flavobacteriaceae</taxon>
        <taxon>Flavobacterium</taxon>
    </lineage>
</organism>
<dbReference type="AlphaFoldDB" id="A0A5B9FRU8"/>
<proteinExistence type="predicted"/>
<evidence type="ECO:0000256" key="1">
    <source>
        <dbReference type="SAM" id="MobiDB-lite"/>
    </source>
</evidence>
<keyword evidence="2" id="KW-0472">Membrane</keyword>
<dbReference type="KEGG" id="fak:FUA48_08475"/>
<protein>
    <recommendedName>
        <fullName evidence="5">Transglutaminase domain-containing protein</fullName>
    </recommendedName>
</protein>
<feature type="compositionally biased region" description="Basic and acidic residues" evidence="1">
    <location>
        <begin position="480"/>
        <end position="491"/>
    </location>
</feature>
<accession>A0A5B9FRU8</accession>
<reference evidence="3 4" key="1">
    <citation type="submission" date="2019-08" db="EMBL/GenBank/DDBJ databases">
        <title>Flavobacterium alkalisoli sp. nov., isolated from rhizosphere soil of Suaeda salsa.</title>
        <authorList>
            <person name="Sun J.-Q."/>
            <person name="Xu L."/>
        </authorList>
    </citation>
    <scope>NUCLEOTIDE SEQUENCE [LARGE SCALE GENOMIC DNA]</scope>
    <source>
        <strain evidence="3 4">XS-5</strain>
    </source>
</reference>
<name>A0A5B9FRU8_9FLAO</name>
<evidence type="ECO:0000313" key="3">
    <source>
        <dbReference type="EMBL" id="QEE49615.1"/>
    </source>
</evidence>
<keyword evidence="2" id="KW-0812">Transmembrane</keyword>
<evidence type="ECO:0000256" key="2">
    <source>
        <dbReference type="SAM" id="Phobius"/>
    </source>
</evidence>
<feature type="transmembrane region" description="Helical" evidence="2">
    <location>
        <begin position="456"/>
        <end position="475"/>
    </location>
</feature>
<dbReference type="OrthoDB" id="1154186at2"/>
<dbReference type="Proteomes" id="UP000321222">
    <property type="component" value="Chromosome"/>
</dbReference>
<dbReference type="RefSeq" id="WP_147583123.1">
    <property type="nucleotide sequence ID" value="NZ_CP042831.1"/>
</dbReference>
<dbReference type="EMBL" id="CP042831">
    <property type="protein sequence ID" value="QEE49615.1"/>
    <property type="molecule type" value="Genomic_DNA"/>
</dbReference>
<evidence type="ECO:0008006" key="5">
    <source>
        <dbReference type="Google" id="ProtNLM"/>
    </source>
</evidence>
<keyword evidence="2" id="KW-1133">Transmembrane helix</keyword>
<evidence type="ECO:0000313" key="4">
    <source>
        <dbReference type="Proteomes" id="UP000321222"/>
    </source>
</evidence>
<sequence length="505" mass="56487">MNHLQIVASHLCNVIQQPMSDFDYLLHREIKPGKEFEKLIPKTTCKATFLGKGMTDFSVDKMAGMVKMYAFQMSKVAELFRNKSLQQTCNDIHKWCYWHFQYKADKETQYLRSPSCSWYSRVEGIDCKSYTIIASCILTNLGIKHYIRRIKQPGFAPELWTHVYVVVPKNQKNSKLSEGYFVIDGTVETLQESVFTQTSDLFMDMEHYGLNGSHRGLGITYSELSKHLSLNNIKSLFSGGWKPNCIGGSLDTDDFYASLENIVPAFEKMIDDVNLAVNNGNDIIPKINTLLRVAAQMQSHSRVKASGSWKSTCSKNAVDLYQAAGEYYYNIVYTGFMQWLKYYFDIETSTVQVPNNTFDIEMRFDKGSSIEQTQATIVTKISPKANTTNVKQFVITPYIGDKENQSNFNLQTFLSDIKEVVAVFAPSNTGSGNNTGSGTNYNNGTVTYTGTNLKTASLGGIAGVALFAAGAAFIFSEMKDKPAKPGDKSNKASESSTKTKVKKTK</sequence>
<feature type="region of interest" description="Disordered" evidence="1">
    <location>
        <begin position="480"/>
        <end position="505"/>
    </location>
</feature>